<dbReference type="InterPro" id="IPR044031">
    <property type="entry name" value="TssC1_N"/>
</dbReference>
<dbReference type="AlphaFoldDB" id="A0A975GLI3"/>
<organism evidence="4 5">
    <name type="scientific">Desulfonema magnum</name>
    <dbReference type="NCBI Taxonomy" id="45655"/>
    <lineage>
        <taxon>Bacteria</taxon>
        <taxon>Pseudomonadati</taxon>
        <taxon>Thermodesulfobacteriota</taxon>
        <taxon>Desulfobacteria</taxon>
        <taxon>Desulfobacterales</taxon>
        <taxon>Desulfococcaceae</taxon>
        <taxon>Desulfonema</taxon>
    </lineage>
</organism>
<evidence type="ECO:0000313" key="5">
    <source>
        <dbReference type="Proteomes" id="UP000663722"/>
    </source>
</evidence>
<evidence type="ECO:0000313" key="4">
    <source>
        <dbReference type="EMBL" id="QTA85797.1"/>
    </source>
</evidence>
<dbReference type="InterPro" id="IPR010269">
    <property type="entry name" value="T6SS_TssC-like"/>
</dbReference>
<feature type="compositionally biased region" description="Acidic residues" evidence="1">
    <location>
        <begin position="1"/>
        <end position="30"/>
    </location>
</feature>
<sequence length="506" mass="57281">MADEEREQEETPENVAEEQETAESPAEEQEVSLLDKIIKQGKLARDESQTPYARDLIGEFVTQILEKEMTPKEDTVAMINQRIAQIDQLLTDQLNEILHDEEFQTLEASWRGLNYLVMNTETSTKLKLRLLNVTKKELLVDLEKAVEFDQSQLFKKLYEEEYGTFGGDPYTLLLGDFEFGRHPQDMALLEKISNVSAAAHAPFIAAASPKLFDMDGFTELGTPRDLSKIFESLELIKWRSFRDSEDSRYVTLTLPHILMRLPYGAETIPVEGLNFEEDVDGRDHKKYLWGNSAYALGQRITEAFAKYKWCAAIRGVEGGGLVQGLPTHTFSTDEGDIALKCPTEIAVTDRREKELNDLGFITLVHCKGTDYAAFFGGQTTQKPKVYDTPEANANARISAILPYILASSRFAHYLKVIMRDKVGAFMTAENVETYLNRWIMNYVLAKDDAGQELKAKYPLREARVDVTEIPGKPGCYNAVVYLRPHFQLEELTASIRLVAELPPPAR</sequence>
<dbReference type="NCBIfam" id="TIGR03355">
    <property type="entry name" value="VI_chp_2"/>
    <property type="match status" value="1"/>
</dbReference>
<dbReference type="PANTHER" id="PTHR35565">
    <property type="entry name" value="CYTOPLASMIC PROTEIN-RELATED"/>
    <property type="match status" value="1"/>
</dbReference>
<dbReference type="EMBL" id="CP061800">
    <property type="protein sequence ID" value="QTA85797.1"/>
    <property type="molecule type" value="Genomic_DNA"/>
</dbReference>
<gene>
    <name evidence="4" type="ORF">dnm_018120</name>
</gene>
<dbReference type="InterPro" id="IPR044032">
    <property type="entry name" value="TssC1_C"/>
</dbReference>
<protein>
    <submittedName>
        <fullName evidence="4">Type VI secretion protein domain-containing protein</fullName>
    </submittedName>
</protein>
<dbReference type="Pfam" id="PF18945">
    <property type="entry name" value="VipB_2"/>
    <property type="match status" value="1"/>
</dbReference>
<dbReference type="KEGG" id="dmm:dnm_018120"/>
<evidence type="ECO:0000256" key="1">
    <source>
        <dbReference type="SAM" id="MobiDB-lite"/>
    </source>
</evidence>
<name>A0A975GLI3_9BACT</name>
<dbReference type="Proteomes" id="UP000663722">
    <property type="component" value="Chromosome"/>
</dbReference>
<evidence type="ECO:0000259" key="2">
    <source>
        <dbReference type="Pfam" id="PF05943"/>
    </source>
</evidence>
<reference evidence="4" key="1">
    <citation type="journal article" date="2021" name="Microb. Physiol.">
        <title>Proteogenomic Insights into the Physiology of Marine, Sulfate-Reducing, Filamentous Desulfonema limicola and Desulfonema magnum.</title>
        <authorList>
            <person name="Schnaars V."/>
            <person name="Wohlbrand L."/>
            <person name="Scheve S."/>
            <person name="Hinrichs C."/>
            <person name="Reinhardt R."/>
            <person name="Rabus R."/>
        </authorList>
    </citation>
    <scope>NUCLEOTIDE SEQUENCE</scope>
    <source>
        <strain evidence="4">4be13</strain>
    </source>
</reference>
<dbReference type="Pfam" id="PF05943">
    <property type="entry name" value="VipB"/>
    <property type="match status" value="1"/>
</dbReference>
<feature type="domain" description="TssC1 C-terminal" evidence="3">
    <location>
        <begin position="390"/>
        <end position="501"/>
    </location>
</feature>
<dbReference type="PANTHER" id="PTHR35565:SF3">
    <property type="entry name" value="TYPE VI SECRETION SYSTEM SHEATH PROTEIN TSSC1"/>
    <property type="match status" value="1"/>
</dbReference>
<evidence type="ECO:0000259" key="3">
    <source>
        <dbReference type="Pfam" id="PF18945"/>
    </source>
</evidence>
<dbReference type="RefSeq" id="WP_207681700.1">
    <property type="nucleotide sequence ID" value="NZ_CP061800.1"/>
</dbReference>
<proteinExistence type="predicted"/>
<feature type="domain" description="TssC1 N-terminal" evidence="2">
    <location>
        <begin position="80"/>
        <end position="381"/>
    </location>
</feature>
<accession>A0A975GLI3</accession>
<feature type="region of interest" description="Disordered" evidence="1">
    <location>
        <begin position="1"/>
        <end position="31"/>
    </location>
</feature>
<keyword evidence="5" id="KW-1185">Reference proteome</keyword>